<dbReference type="Pfam" id="PF09837">
    <property type="entry name" value="DUF2064"/>
    <property type="match status" value="1"/>
</dbReference>
<dbReference type="InterPro" id="IPR029044">
    <property type="entry name" value="Nucleotide-diphossugar_trans"/>
</dbReference>
<evidence type="ECO:0000256" key="1">
    <source>
        <dbReference type="SAM" id="MobiDB-lite"/>
    </source>
</evidence>
<dbReference type="OrthoDB" id="9798250at2"/>
<dbReference type="PANTHER" id="PTHR36529">
    <property type="entry name" value="SLL1095 PROTEIN"/>
    <property type="match status" value="1"/>
</dbReference>
<keyword evidence="3" id="KW-1185">Reference proteome</keyword>
<dbReference type="AlphaFoldDB" id="A0A0P7AQF9"/>
<keyword evidence="2" id="KW-0808">Transferase</keyword>
<comment type="caution">
    <text evidence="2">The sequence shown here is derived from an EMBL/GenBank/DDBJ whole genome shotgun (WGS) entry which is preliminary data.</text>
</comment>
<protein>
    <submittedName>
        <fullName evidence="2">Glycolike cofC transferase, GTA type superfamily</fullName>
    </submittedName>
</protein>
<dbReference type="Gene3D" id="3.90.550.10">
    <property type="entry name" value="Spore Coat Polysaccharide Biosynthesis Protein SpsA, Chain A"/>
    <property type="match status" value="1"/>
</dbReference>
<reference evidence="2 3" key="1">
    <citation type="submission" date="2015-09" db="EMBL/GenBank/DDBJ databases">
        <title>Genome sequence of the marine flavobacterium Croceitalea dokdonensis DOKDO 023 that contains proton- and sodium-pumping rhodopsins.</title>
        <authorList>
            <person name="Kwon S.-K."/>
            <person name="Lee H.K."/>
            <person name="Kwak M.-J."/>
            <person name="Kim J.F."/>
        </authorList>
    </citation>
    <scope>NUCLEOTIDE SEQUENCE [LARGE SCALE GENOMIC DNA]</scope>
    <source>
        <strain evidence="2 3">DOKDO 023</strain>
    </source>
</reference>
<sequence>MHHHKTAILVFANSSSLDQGRKNIPNSGKLFEALNQDILDKVKKTSLPYFHYNETLQIGGDFGTRFTAAIQSIFAKGYDSIITVGNDTPNLTTATILKAFKEVQEGRTVIGPSTDGGVYILGFHKNRFESFGFRELPWQQQDLFQEIARFFLRRGMLHQLPRLTDIDGLSDIKTVLNTGQRLSSALLFILIRLVRSKQNSIQHHPHFKEGQFHSAPDNKGSPLFF</sequence>
<dbReference type="RefSeq" id="WP_054559950.1">
    <property type="nucleotide sequence ID" value="NZ_LDJX01000006.1"/>
</dbReference>
<feature type="region of interest" description="Disordered" evidence="1">
    <location>
        <begin position="205"/>
        <end position="225"/>
    </location>
</feature>
<dbReference type="STRING" id="1300341.I595_2954"/>
<dbReference type="GO" id="GO:0016740">
    <property type="term" value="F:transferase activity"/>
    <property type="evidence" value="ECO:0007669"/>
    <property type="project" value="UniProtKB-KW"/>
</dbReference>
<accession>A0A0P7AQF9</accession>
<dbReference type="SUPFAM" id="SSF53448">
    <property type="entry name" value="Nucleotide-diphospho-sugar transferases"/>
    <property type="match status" value="1"/>
</dbReference>
<dbReference type="EMBL" id="LDJX01000006">
    <property type="protein sequence ID" value="KPM30975.1"/>
    <property type="molecule type" value="Genomic_DNA"/>
</dbReference>
<organism evidence="2 3">
    <name type="scientific">Croceitalea dokdonensis DOKDO 023</name>
    <dbReference type="NCBI Taxonomy" id="1300341"/>
    <lineage>
        <taxon>Bacteria</taxon>
        <taxon>Pseudomonadati</taxon>
        <taxon>Bacteroidota</taxon>
        <taxon>Flavobacteriia</taxon>
        <taxon>Flavobacteriales</taxon>
        <taxon>Flavobacteriaceae</taxon>
        <taxon>Croceitalea</taxon>
    </lineage>
</organism>
<name>A0A0P7AQF9_9FLAO</name>
<dbReference type="Proteomes" id="UP000050280">
    <property type="component" value="Unassembled WGS sequence"/>
</dbReference>
<dbReference type="PANTHER" id="PTHR36529:SF1">
    <property type="entry name" value="GLYCOSYLTRANSFERASE"/>
    <property type="match status" value="1"/>
</dbReference>
<dbReference type="InterPro" id="IPR018641">
    <property type="entry name" value="Trfase_1_rSAM/seldom-assoc"/>
</dbReference>
<gene>
    <name evidence="2" type="ORF">I595_2954</name>
</gene>
<evidence type="ECO:0000313" key="3">
    <source>
        <dbReference type="Proteomes" id="UP000050280"/>
    </source>
</evidence>
<proteinExistence type="predicted"/>
<evidence type="ECO:0000313" key="2">
    <source>
        <dbReference type="EMBL" id="KPM30975.1"/>
    </source>
</evidence>